<feature type="binding site" evidence="9">
    <location>
        <begin position="240"/>
        <end position="244"/>
    </location>
    <ligand>
        <name>FAD</name>
        <dbReference type="ChEBI" id="CHEBI:57692"/>
    </ligand>
</feature>
<dbReference type="SUPFAM" id="SSF52402">
    <property type="entry name" value="Adenine nucleotide alpha hydrolases-like"/>
    <property type="match status" value="1"/>
</dbReference>
<dbReference type="PANTHER" id="PTHR43153:SF1">
    <property type="entry name" value="ELECTRON TRANSFER FLAVOPROTEIN SUBUNIT ALPHA, MITOCHONDRIAL"/>
    <property type="match status" value="1"/>
</dbReference>
<feature type="binding site" evidence="9">
    <location>
        <position position="278"/>
    </location>
    <ligand>
        <name>FAD</name>
        <dbReference type="ChEBI" id="CHEBI:57692"/>
    </ligand>
</feature>
<name>A0A1H7FZ23_9GAMM</name>
<dbReference type="SMART" id="SM00893">
    <property type="entry name" value="ETF"/>
    <property type="match status" value="1"/>
</dbReference>
<evidence type="ECO:0000256" key="9">
    <source>
        <dbReference type="PIRSR" id="PIRSR000089-1"/>
    </source>
</evidence>
<evidence type="ECO:0000313" key="11">
    <source>
        <dbReference type="EMBL" id="SEK28675.1"/>
    </source>
</evidence>
<dbReference type="InterPro" id="IPR029035">
    <property type="entry name" value="DHS-like_NAD/FAD-binding_dom"/>
</dbReference>
<comment type="cofactor">
    <cofactor evidence="9">
        <name>FAD</name>
        <dbReference type="ChEBI" id="CHEBI:57692"/>
    </cofactor>
    <text evidence="9">Binds 1 FAD per dimer.</text>
</comment>
<evidence type="ECO:0000256" key="3">
    <source>
        <dbReference type="ARBA" id="ARBA00022630"/>
    </source>
</evidence>
<dbReference type="STRING" id="1396821.SAMN05444515_101320"/>
<evidence type="ECO:0000256" key="7">
    <source>
        <dbReference type="ARBA" id="ARBA00068674"/>
    </source>
</evidence>
<dbReference type="InterPro" id="IPR014729">
    <property type="entry name" value="Rossmann-like_a/b/a_fold"/>
</dbReference>
<sequence>MTVLVVAEHDHRHLADVTRRTVSAALALGDAVDVLVAGQDCQAVGEAAAALEGVSRVLLCDDPTYAYQLAEPLAELVISLASDYSAVLAAATTQGKDFMPRVAARLDVAQVSDITGIEGPTTFERPIYAGNVMARVICEDPIRVITVRPTAFDPVGEGGSASIETVPAAQDPGLSRFVEESLTESERPELGAARVVVSGGRGVGSAEGFQLLESLADELNAAIGASRAAVDAGFVPNDYQVGQTGKVVAPELYIAVGISGAIQHWAGMKDSKVVVAINLDEEAPMVQMADYALVGDLFEVLPALRDGLRTLKS</sequence>
<dbReference type="Gene3D" id="3.40.50.1220">
    <property type="entry name" value="TPP-binding domain"/>
    <property type="match status" value="1"/>
</dbReference>
<keyword evidence="4 9" id="KW-0274">FAD</keyword>
<dbReference type="InterPro" id="IPR018206">
    <property type="entry name" value="ETF_asu_C_CS"/>
</dbReference>
<feature type="binding site" evidence="9">
    <location>
        <begin position="257"/>
        <end position="264"/>
    </location>
    <ligand>
        <name>FAD</name>
        <dbReference type="ChEBI" id="CHEBI:57692"/>
    </ligand>
</feature>
<dbReference type="Gene3D" id="3.40.50.620">
    <property type="entry name" value="HUPs"/>
    <property type="match status" value="1"/>
</dbReference>
<evidence type="ECO:0000313" key="12">
    <source>
        <dbReference type="Proteomes" id="UP000199256"/>
    </source>
</evidence>
<dbReference type="PROSITE" id="PS00696">
    <property type="entry name" value="ETF_ALPHA"/>
    <property type="match status" value="1"/>
</dbReference>
<keyword evidence="12" id="KW-1185">Reference proteome</keyword>
<dbReference type="OrthoDB" id="9770286at2"/>
<dbReference type="Proteomes" id="UP000199256">
    <property type="component" value="Unassembled WGS sequence"/>
</dbReference>
<organism evidence="11 12">
    <name type="scientific">Ectothiorhodospira marina</name>
    <dbReference type="NCBI Taxonomy" id="1396821"/>
    <lineage>
        <taxon>Bacteria</taxon>
        <taxon>Pseudomonadati</taxon>
        <taxon>Pseudomonadota</taxon>
        <taxon>Gammaproteobacteria</taxon>
        <taxon>Chromatiales</taxon>
        <taxon>Ectothiorhodospiraceae</taxon>
        <taxon>Ectothiorhodospira</taxon>
    </lineage>
</organism>
<dbReference type="Pfam" id="PF01012">
    <property type="entry name" value="ETF"/>
    <property type="match status" value="1"/>
</dbReference>
<keyword evidence="3" id="KW-0285">Flavoprotein</keyword>
<feature type="binding site" evidence="9">
    <location>
        <begin position="226"/>
        <end position="227"/>
    </location>
    <ligand>
        <name>FAD</name>
        <dbReference type="ChEBI" id="CHEBI:57692"/>
    </ligand>
</feature>
<dbReference type="GO" id="GO:0050660">
    <property type="term" value="F:flavin adenine dinucleotide binding"/>
    <property type="evidence" value="ECO:0007669"/>
    <property type="project" value="InterPro"/>
</dbReference>
<keyword evidence="2" id="KW-0813">Transport</keyword>
<evidence type="ECO:0000256" key="2">
    <source>
        <dbReference type="ARBA" id="ARBA00022448"/>
    </source>
</evidence>
<dbReference type="InterPro" id="IPR014730">
    <property type="entry name" value="ETF_a/b_N"/>
</dbReference>
<dbReference type="Pfam" id="PF00766">
    <property type="entry name" value="ETF_alpha"/>
    <property type="match status" value="1"/>
</dbReference>
<dbReference type="InterPro" id="IPR033947">
    <property type="entry name" value="ETF_alpha_N"/>
</dbReference>
<dbReference type="InterPro" id="IPR014731">
    <property type="entry name" value="ETF_asu_C"/>
</dbReference>
<dbReference type="CDD" id="cd01715">
    <property type="entry name" value="ETF_alpha"/>
    <property type="match status" value="1"/>
</dbReference>
<evidence type="ECO:0000256" key="1">
    <source>
        <dbReference type="ARBA" id="ARBA00005817"/>
    </source>
</evidence>
<evidence type="ECO:0000256" key="8">
    <source>
        <dbReference type="ARBA" id="ARBA00079299"/>
    </source>
</evidence>
<evidence type="ECO:0000256" key="6">
    <source>
        <dbReference type="ARBA" id="ARBA00025649"/>
    </source>
</evidence>
<proteinExistence type="inferred from homology"/>
<dbReference type="RefSeq" id="WP_090249975.1">
    <property type="nucleotide sequence ID" value="NZ_FOAA01000001.1"/>
</dbReference>
<dbReference type="EMBL" id="FOAA01000001">
    <property type="protein sequence ID" value="SEK28675.1"/>
    <property type="molecule type" value="Genomic_DNA"/>
</dbReference>
<dbReference type="InterPro" id="IPR001308">
    <property type="entry name" value="ETF_a/FixB"/>
</dbReference>
<evidence type="ECO:0000256" key="5">
    <source>
        <dbReference type="ARBA" id="ARBA00022982"/>
    </source>
</evidence>
<dbReference type="FunFam" id="3.40.50.1220:FF:000001">
    <property type="entry name" value="Electron transfer flavoprotein, alpha subunit"/>
    <property type="match status" value="1"/>
</dbReference>
<comment type="similarity">
    <text evidence="1">Belongs to the ETF alpha-subunit/FixB family.</text>
</comment>
<comment type="function">
    <text evidence="6">The electron transfer flavoprotein serves as a specific electron acceptor for other dehydrogenases. It transfers the electrons to the main respiratory chain via ETF-ubiquinone oxidoreductase (ETF dehydrogenase).</text>
</comment>
<dbReference type="SUPFAM" id="SSF52467">
    <property type="entry name" value="DHS-like NAD/FAD-binding domain"/>
    <property type="match status" value="1"/>
</dbReference>
<accession>A0A1H7FZ23</accession>
<protein>
    <recommendedName>
        <fullName evidence="7">Electron transfer flavoprotein subunit alpha</fullName>
    </recommendedName>
    <alternativeName>
        <fullName evidence="8">Electron transfer flavoprotein large subunit</fullName>
    </alternativeName>
</protein>
<evidence type="ECO:0000256" key="4">
    <source>
        <dbReference type="ARBA" id="ARBA00022827"/>
    </source>
</evidence>
<dbReference type="GO" id="GO:0009055">
    <property type="term" value="F:electron transfer activity"/>
    <property type="evidence" value="ECO:0007669"/>
    <property type="project" value="InterPro"/>
</dbReference>
<evidence type="ECO:0000259" key="10">
    <source>
        <dbReference type="SMART" id="SM00893"/>
    </source>
</evidence>
<dbReference type="GO" id="GO:0033539">
    <property type="term" value="P:fatty acid beta-oxidation using acyl-CoA dehydrogenase"/>
    <property type="evidence" value="ECO:0007669"/>
    <property type="project" value="TreeGrafter"/>
</dbReference>
<dbReference type="AlphaFoldDB" id="A0A1H7FZ23"/>
<gene>
    <name evidence="11" type="ORF">SAMN05444515_101320</name>
</gene>
<keyword evidence="5" id="KW-0249">Electron transport</keyword>
<feature type="binding site" evidence="9">
    <location>
        <position position="201"/>
    </location>
    <ligand>
        <name>FAD</name>
        <dbReference type="ChEBI" id="CHEBI:57692"/>
    </ligand>
</feature>
<dbReference type="PIRSF" id="PIRSF000089">
    <property type="entry name" value="Electra_flavoP_a"/>
    <property type="match status" value="1"/>
</dbReference>
<dbReference type="PANTHER" id="PTHR43153">
    <property type="entry name" value="ELECTRON TRANSFER FLAVOPROTEIN ALPHA"/>
    <property type="match status" value="1"/>
</dbReference>
<feature type="domain" description="Electron transfer flavoprotein alpha/beta-subunit N-terminal" evidence="10">
    <location>
        <begin position="3"/>
        <end position="181"/>
    </location>
</feature>
<reference evidence="12" key="1">
    <citation type="submission" date="2016-10" db="EMBL/GenBank/DDBJ databases">
        <authorList>
            <person name="Varghese N."/>
            <person name="Submissions S."/>
        </authorList>
    </citation>
    <scope>NUCLEOTIDE SEQUENCE [LARGE SCALE GENOMIC DNA]</scope>
    <source>
        <strain evidence="12">DSM 241</strain>
    </source>
</reference>